<dbReference type="EMBL" id="JAPFFK010000005">
    <property type="protein sequence ID" value="KAJ6763743.1"/>
    <property type="molecule type" value="Genomic_DNA"/>
</dbReference>
<dbReference type="AlphaFoldDB" id="A0A9Q0WBK1"/>
<reference evidence="3" key="1">
    <citation type="submission" date="2022-11" db="EMBL/GenBank/DDBJ databases">
        <authorList>
            <person name="Hyden B.L."/>
            <person name="Feng K."/>
            <person name="Yates T."/>
            <person name="Jawdy S."/>
            <person name="Smart L.B."/>
            <person name="Muchero W."/>
        </authorList>
    </citation>
    <scope>NUCLEOTIDE SEQUENCE</scope>
    <source>
        <tissue evidence="3">Shoot tip</tissue>
    </source>
</reference>
<evidence type="ECO:0000313" key="4">
    <source>
        <dbReference type="Proteomes" id="UP001151532"/>
    </source>
</evidence>
<dbReference type="Proteomes" id="UP001151532">
    <property type="component" value="Chromosome 13"/>
</dbReference>
<accession>A0A9Q0WBK1</accession>
<dbReference type="GO" id="GO:0004674">
    <property type="term" value="F:protein serine/threonine kinase activity"/>
    <property type="evidence" value="ECO:0007669"/>
    <property type="project" value="InterPro"/>
</dbReference>
<keyword evidence="4" id="KW-1185">Reference proteome</keyword>
<dbReference type="Gene3D" id="1.10.510.10">
    <property type="entry name" value="Transferase(Phosphotransferase) domain 1"/>
    <property type="match status" value="1"/>
</dbReference>
<dbReference type="OrthoDB" id="688481at2759"/>
<dbReference type="SUPFAM" id="SSF56112">
    <property type="entry name" value="Protein kinase-like (PK-like)"/>
    <property type="match status" value="1"/>
</dbReference>
<dbReference type="InterPro" id="IPR021820">
    <property type="entry name" value="S-locus_recpt_kinase_C"/>
</dbReference>
<dbReference type="InterPro" id="IPR011009">
    <property type="entry name" value="Kinase-like_dom_sf"/>
</dbReference>
<dbReference type="PANTHER" id="PTHR27006:SF562">
    <property type="entry name" value="REPEAT TRANSMEMBRANE PROTEIN KINASE, PUTATIVE-RELATED"/>
    <property type="match status" value="1"/>
</dbReference>
<organism evidence="3 4">
    <name type="scientific">Salix purpurea</name>
    <name type="common">Purple osier willow</name>
    <dbReference type="NCBI Taxonomy" id="77065"/>
    <lineage>
        <taxon>Eukaryota</taxon>
        <taxon>Viridiplantae</taxon>
        <taxon>Streptophyta</taxon>
        <taxon>Embryophyta</taxon>
        <taxon>Tracheophyta</taxon>
        <taxon>Spermatophyta</taxon>
        <taxon>Magnoliopsida</taxon>
        <taxon>eudicotyledons</taxon>
        <taxon>Gunneridae</taxon>
        <taxon>Pentapetalae</taxon>
        <taxon>rosids</taxon>
        <taxon>fabids</taxon>
        <taxon>Malpighiales</taxon>
        <taxon>Salicaceae</taxon>
        <taxon>Saliceae</taxon>
        <taxon>Salix</taxon>
    </lineage>
</organism>
<keyword evidence="3" id="KW-0418">Kinase</keyword>
<dbReference type="Pfam" id="PF11883">
    <property type="entry name" value="DUF3403"/>
    <property type="match status" value="1"/>
</dbReference>
<feature type="region of interest" description="Disordered" evidence="1">
    <location>
        <begin position="66"/>
        <end position="92"/>
    </location>
</feature>
<sequence>MELLDQTLTKTCNTNEFVKCVNVGLLCVQEDPSDRPTVSTILFMLGSEAPTLPDPKQPAFVIRRCPSSKASSSSKPDTVSNNGLTVTLEDGR</sequence>
<name>A0A9Q0WBK1_SALPP</name>
<evidence type="ECO:0000313" key="3">
    <source>
        <dbReference type="EMBL" id="KAJ6763743.1"/>
    </source>
</evidence>
<keyword evidence="3" id="KW-0808">Transferase</keyword>
<keyword evidence="3" id="KW-0675">Receptor</keyword>
<proteinExistence type="predicted"/>
<evidence type="ECO:0000256" key="1">
    <source>
        <dbReference type="SAM" id="MobiDB-lite"/>
    </source>
</evidence>
<gene>
    <name evidence="3" type="ORF">OIU79_024315</name>
</gene>
<feature type="compositionally biased region" description="Polar residues" evidence="1">
    <location>
        <begin position="76"/>
        <end position="85"/>
    </location>
</feature>
<comment type="caution">
    <text evidence="3">The sequence shown here is derived from an EMBL/GenBank/DDBJ whole genome shotgun (WGS) entry which is preliminary data.</text>
</comment>
<protein>
    <submittedName>
        <fullName evidence="3">RECEPTOR-LIKE SERINE/THREONINE-PROTEIN KINASE SD1-8</fullName>
    </submittedName>
</protein>
<evidence type="ECO:0000259" key="2">
    <source>
        <dbReference type="Pfam" id="PF11883"/>
    </source>
</evidence>
<feature type="domain" description="S-locus receptor kinase C-terminal" evidence="2">
    <location>
        <begin position="47"/>
        <end position="92"/>
    </location>
</feature>
<dbReference type="PANTHER" id="PTHR27006">
    <property type="entry name" value="PROMASTIGOTE SURFACE ANTIGEN PROTEIN PSA"/>
    <property type="match status" value="1"/>
</dbReference>
<reference evidence="3" key="2">
    <citation type="journal article" date="2023" name="Int. J. Mol. Sci.">
        <title>De Novo Assembly and Annotation of 11 Diverse Shrub Willow (Salix) Genomes Reveals Novel Gene Organization in Sex-Linked Regions.</title>
        <authorList>
            <person name="Hyden B."/>
            <person name="Feng K."/>
            <person name="Yates T.B."/>
            <person name="Jawdy S."/>
            <person name="Cereghino C."/>
            <person name="Smart L.B."/>
            <person name="Muchero W."/>
        </authorList>
    </citation>
    <scope>NUCLEOTIDE SEQUENCE</scope>
    <source>
        <tissue evidence="3">Shoot tip</tissue>
    </source>
</reference>